<comment type="subcellular location">
    <subcellularLocation>
        <location evidence="2">Nucleus</location>
    </subcellularLocation>
</comment>
<feature type="region of interest" description="Disordered" evidence="3">
    <location>
        <begin position="216"/>
        <end position="238"/>
    </location>
</feature>
<evidence type="ECO:0000313" key="5">
    <source>
        <dbReference type="EMBL" id="KAK8862101.1"/>
    </source>
</evidence>
<reference evidence="5 6" key="1">
    <citation type="journal article" date="2024" name="IMA Fungus">
        <title>Apiospora arundinis, a panoply of carbohydrate-active enzymes and secondary metabolites.</title>
        <authorList>
            <person name="Sorensen T."/>
            <person name="Petersen C."/>
            <person name="Muurmann A.T."/>
            <person name="Christiansen J.V."/>
            <person name="Brundto M.L."/>
            <person name="Overgaard C.K."/>
            <person name="Boysen A.T."/>
            <person name="Wollenberg R.D."/>
            <person name="Larsen T.O."/>
            <person name="Sorensen J.L."/>
            <person name="Nielsen K.L."/>
            <person name="Sondergaard T.E."/>
        </authorList>
    </citation>
    <scope>NUCLEOTIDE SEQUENCE [LARGE SCALE GENOMIC DNA]</scope>
    <source>
        <strain evidence="5 6">AAU 773</strain>
    </source>
</reference>
<evidence type="ECO:0000256" key="1">
    <source>
        <dbReference type="ARBA" id="ARBA00023242"/>
    </source>
</evidence>
<keyword evidence="1 2" id="KW-0539">Nucleus</keyword>
<dbReference type="SUPFAM" id="SSF88697">
    <property type="entry name" value="PUA domain-like"/>
    <property type="match status" value="1"/>
</dbReference>
<evidence type="ECO:0000313" key="6">
    <source>
        <dbReference type="Proteomes" id="UP001390339"/>
    </source>
</evidence>
<dbReference type="InterPro" id="IPR015947">
    <property type="entry name" value="PUA-like_sf"/>
</dbReference>
<dbReference type="SMART" id="SM00466">
    <property type="entry name" value="SRA"/>
    <property type="match status" value="1"/>
</dbReference>
<proteinExistence type="predicted"/>
<protein>
    <submittedName>
        <fullName evidence="5">PUA-like domain-containing protein</fullName>
    </submittedName>
</protein>
<feature type="compositionally biased region" description="Low complexity" evidence="3">
    <location>
        <begin position="225"/>
        <end position="238"/>
    </location>
</feature>
<organism evidence="5 6">
    <name type="scientific">Apiospora arundinis</name>
    <dbReference type="NCBI Taxonomy" id="335852"/>
    <lineage>
        <taxon>Eukaryota</taxon>
        <taxon>Fungi</taxon>
        <taxon>Dikarya</taxon>
        <taxon>Ascomycota</taxon>
        <taxon>Pezizomycotina</taxon>
        <taxon>Sordariomycetes</taxon>
        <taxon>Xylariomycetidae</taxon>
        <taxon>Amphisphaeriales</taxon>
        <taxon>Apiosporaceae</taxon>
        <taxon>Apiospora</taxon>
    </lineage>
</organism>
<evidence type="ECO:0000259" key="4">
    <source>
        <dbReference type="PROSITE" id="PS51015"/>
    </source>
</evidence>
<dbReference type="PANTHER" id="PTHR14140">
    <property type="entry name" value="E3 UBIQUITIN-PROTEIN LIGASE UHRF-RELATED"/>
    <property type="match status" value="1"/>
</dbReference>
<feature type="domain" description="YDG" evidence="4">
    <location>
        <begin position="291"/>
        <end position="434"/>
    </location>
</feature>
<name>A0ABR2IFJ4_9PEZI</name>
<feature type="compositionally biased region" description="Basic and acidic residues" evidence="3">
    <location>
        <begin position="48"/>
        <end position="60"/>
    </location>
</feature>
<dbReference type="PROSITE" id="PS51015">
    <property type="entry name" value="YDG"/>
    <property type="match status" value="1"/>
</dbReference>
<feature type="compositionally biased region" description="Basic residues" evidence="3">
    <location>
        <begin position="1"/>
        <end position="10"/>
    </location>
</feature>
<gene>
    <name evidence="5" type="ORF">PGQ11_008336</name>
</gene>
<dbReference type="Pfam" id="PF02182">
    <property type="entry name" value="SAD_SRA"/>
    <property type="match status" value="1"/>
</dbReference>
<comment type="caution">
    <text evidence="5">The sequence shown here is derived from an EMBL/GenBank/DDBJ whole genome shotgun (WGS) entry which is preliminary data.</text>
</comment>
<dbReference type="InterPro" id="IPR036987">
    <property type="entry name" value="SRA-YDG_sf"/>
</dbReference>
<keyword evidence="6" id="KW-1185">Reference proteome</keyword>
<feature type="compositionally biased region" description="Basic and acidic residues" evidence="3">
    <location>
        <begin position="79"/>
        <end position="101"/>
    </location>
</feature>
<dbReference type="PANTHER" id="PTHR14140:SF27">
    <property type="entry name" value="OS04G0289800 PROTEIN"/>
    <property type="match status" value="1"/>
</dbReference>
<evidence type="ECO:0000256" key="2">
    <source>
        <dbReference type="PROSITE-ProRule" id="PRU00358"/>
    </source>
</evidence>
<evidence type="ECO:0000256" key="3">
    <source>
        <dbReference type="SAM" id="MobiDB-lite"/>
    </source>
</evidence>
<dbReference type="EMBL" id="JAPCWZ010000005">
    <property type="protein sequence ID" value="KAK8862101.1"/>
    <property type="molecule type" value="Genomic_DNA"/>
</dbReference>
<feature type="region of interest" description="Disordered" evidence="3">
    <location>
        <begin position="1"/>
        <end position="104"/>
    </location>
</feature>
<sequence>MVNQLKRKRSGSPLVATKGRLLGDENGKSSQEQYTRAAVRAKLAGKSSRVDSQADTKKEPAASQQETSGFAPEADGLADTEKATAADGQDDTKKPTMHDSNGEGIINILDIPTAPQDCIKSMRKEHLGIKNFAVKSKKKEEVPTSDPEDIRRLSRFTPYLNFLEFRLDTTRRVFKESKVAETLALMNRPGFFFPPDIAERAARLIARWEDEDWSEDLPEVQEEISTSSTNGTASNNANEEAAAVEIRVPSARDPLFGTNGIMNGVIATRNPAGRKVHMLNPLLPHRSSKEFGHNGLQVGQWFPMRLVALHHGAHGASQAGIYGSINAGAYSIVAGNSIYHYLDRDEGTTLYYSAPHAHENKNPKEVAAPSNGTLALRASVSSTRPVRVLRAAGGGTNTWLPQYGIRYDGLYQVTEIRQTKNANGGLYEQFKLVRLPENVNGQESLEDIICNSPSTEQIAAYRSLNNLG</sequence>
<dbReference type="Proteomes" id="UP001390339">
    <property type="component" value="Unassembled WGS sequence"/>
</dbReference>
<accession>A0ABR2IFJ4</accession>
<dbReference type="InterPro" id="IPR045134">
    <property type="entry name" value="UHRF1/2-like"/>
</dbReference>
<dbReference type="InterPro" id="IPR003105">
    <property type="entry name" value="SRA_YDG"/>
</dbReference>
<dbReference type="Gene3D" id="2.30.280.10">
    <property type="entry name" value="SRA-YDG"/>
    <property type="match status" value="1"/>
</dbReference>